<gene>
    <name evidence="2" type="ORF">PVAP13_3NG054990</name>
</gene>
<dbReference type="EMBL" id="CM029042">
    <property type="protein sequence ID" value="KAG2615529.1"/>
    <property type="molecule type" value="Genomic_DNA"/>
</dbReference>
<dbReference type="AlphaFoldDB" id="A0A8T0U5G9"/>
<feature type="chain" id="PRO_5035800621" evidence="1">
    <location>
        <begin position="17"/>
        <end position="52"/>
    </location>
</feature>
<name>A0A8T0U5G9_PANVG</name>
<feature type="signal peptide" evidence="1">
    <location>
        <begin position="1"/>
        <end position="16"/>
    </location>
</feature>
<proteinExistence type="predicted"/>
<evidence type="ECO:0000313" key="3">
    <source>
        <dbReference type="Proteomes" id="UP000823388"/>
    </source>
</evidence>
<keyword evidence="3" id="KW-1185">Reference proteome</keyword>
<reference evidence="2" key="1">
    <citation type="submission" date="2020-05" db="EMBL/GenBank/DDBJ databases">
        <title>WGS assembly of Panicum virgatum.</title>
        <authorList>
            <person name="Lovell J.T."/>
            <person name="Jenkins J."/>
            <person name="Shu S."/>
            <person name="Juenger T.E."/>
            <person name="Schmutz J."/>
        </authorList>
    </citation>
    <scope>NUCLEOTIDE SEQUENCE</scope>
    <source>
        <strain evidence="2">AP13</strain>
    </source>
</reference>
<organism evidence="2 3">
    <name type="scientific">Panicum virgatum</name>
    <name type="common">Blackwell switchgrass</name>
    <dbReference type="NCBI Taxonomy" id="38727"/>
    <lineage>
        <taxon>Eukaryota</taxon>
        <taxon>Viridiplantae</taxon>
        <taxon>Streptophyta</taxon>
        <taxon>Embryophyta</taxon>
        <taxon>Tracheophyta</taxon>
        <taxon>Spermatophyta</taxon>
        <taxon>Magnoliopsida</taxon>
        <taxon>Liliopsida</taxon>
        <taxon>Poales</taxon>
        <taxon>Poaceae</taxon>
        <taxon>PACMAD clade</taxon>
        <taxon>Panicoideae</taxon>
        <taxon>Panicodae</taxon>
        <taxon>Paniceae</taxon>
        <taxon>Panicinae</taxon>
        <taxon>Panicum</taxon>
        <taxon>Panicum sect. Hiantes</taxon>
    </lineage>
</organism>
<keyword evidence="1" id="KW-0732">Signal</keyword>
<evidence type="ECO:0000313" key="2">
    <source>
        <dbReference type="EMBL" id="KAG2615529.1"/>
    </source>
</evidence>
<accession>A0A8T0U5G9</accession>
<comment type="caution">
    <text evidence="2">The sequence shown here is derived from an EMBL/GenBank/DDBJ whole genome shotgun (WGS) entry which is preliminary data.</text>
</comment>
<protein>
    <submittedName>
        <fullName evidence="2">Uncharacterized protein</fullName>
    </submittedName>
</protein>
<sequence length="52" mass="5803">MISHFFLVAMLPCVRTYWQRASVPGTGSSQPPRGPHVMHSRVVVGYRLIHAA</sequence>
<dbReference type="Proteomes" id="UP000823388">
    <property type="component" value="Chromosome 3N"/>
</dbReference>
<evidence type="ECO:0000256" key="1">
    <source>
        <dbReference type="SAM" id="SignalP"/>
    </source>
</evidence>